<dbReference type="AlphaFoldDB" id="A0AA88MRV4"/>
<name>A0AA88MRV4_TACVA</name>
<gene>
    <name evidence="1" type="ORF">Q7C36_011776</name>
</gene>
<protein>
    <submittedName>
        <fullName evidence="1">Uncharacterized protein</fullName>
    </submittedName>
</protein>
<keyword evidence="2" id="KW-1185">Reference proteome</keyword>
<reference evidence="1" key="1">
    <citation type="submission" date="2023-08" db="EMBL/GenBank/DDBJ databases">
        <title>Pelteobagrus vachellii genome.</title>
        <authorList>
            <person name="Liu H."/>
        </authorList>
    </citation>
    <scope>NUCLEOTIDE SEQUENCE</scope>
    <source>
        <strain evidence="1">PRFRI_2022a</strain>
        <tissue evidence="1">Muscle</tissue>
    </source>
</reference>
<accession>A0AA88MRV4</accession>
<evidence type="ECO:0000313" key="1">
    <source>
        <dbReference type="EMBL" id="KAK2843561.1"/>
    </source>
</evidence>
<sequence>MALFPPGRLGPRCQVGHWAVESRAVLPVPGLNDLLQGCLPIVIHSPPPTPLQFTGNIQSNTYFHLYTAVRRDEEFSEKVEVEMSRQLGGPFGLDGGRIIVKFELVAR</sequence>
<organism evidence="1 2">
    <name type="scientific">Tachysurus vachellii</name>
    <name type="common">Darkbarbel catfish</name>
    <name type="synonym">Pelteobagrus vachellii</name>
    <dbReference type="NCBI Taxonomy" id="175792"/>
    <lineage>
        <taxon>Eukaryota</taxon>
        <taxon>Metazoa</taxon>
        <taxon>Chordata</taxon>
        <taxon>Craniata</taxon>
        <taxon>Vertebrata</taxon>
        <taxon>Euteleostomi</taxon>
        <taxon>Actinopterygii</taxon>
        <taxon>Neopterygii</taxon>
        <taxon>Teleostei</taxon>
        <taxon>Ostariophysi</taxon>
        <taxon>Siluriformes</taxon>
        <taxon>Bagridae</taxon>
        <taxon>Tachysurus</taxon>
    </lineage>
</organism>
<proteinExistence type="predicted"/>
<dbReference type="EMBL" id="JAVHJS010000011">
    <property type="protein sequence ID" value="KAK2843561.1"/>
    <property type="molecule type" value="Genomic_DNA"/>
</dbReference>
<comment type="caution">
    <text evidence="1">The sequence shown here is derived from an EMBL/GenBank/DDBJ whole genome shotgun (WGS) entry which is preliminary data.</text>
</comment>
<dbReference type="Proteomes" id="UP001187315">
    <property type="component" value="Unassembled WGS sequence"/>
</dbReference>
<evidence type="ECO:0000313" key="2">
    <source>
        <dbReference type="Proteomes" id="UP001187315"/>
    </source>
</evidence>